<keyword evidence="1" id="KW-0539">Nucleus</keyword>
<dbReference type="InterPro" id="IPR036864">
    <property type="entry name" value="Zn2-C6_fun-type_DNA-bd_sf"/>
</dbReference>
<dbReference type="PANTHER" id="PTHR38111">
    <property type="entry name" value="ZN(2)-C6 FUNGAL-TYPE DOMAIN-CONTAINING PROTEIN-RELATED"/>
    <property type="match status" value="1"/>
</dbReference>
<name>A0AAN6YSI3_9PEZI</name>
<dbReference type="InterPro" id="IPR001138">
    <property type="entry name" value="Zn2Cys6_DnaBD"/>
</dbReference>
<dbReference type="SMART" id="SM00066">
    <property type="entry name" value="GAL4"/>
    <property type="match status" value="1"/>
</dbReference>
<dbReference type="EMBL" id="MU853341">
    <property type="protein sequence ID" value="KAK4112880.1"/>
    <property type="molecule type" value="Genomic_DNA"/>
</dbReference>
<gene>
    <name evidence="3" type="ORF">N656DRAFT_752982</name>
</gene>
<sequence>MVGVPGRSQACSTCRERKVSCDAAKPHCNRCVRTGRQCGGYQRPRVFVNQFSETQTPLGSNMKKPRTRRHAPKWAVYCAPIPGSDTVTMSTALTAAALPKSPDPHQPQQHQLIAQLIQAFCPPMDPTLRPSERIHHYWVHCLPSIHGRGFAVLDKAIMTLCAGFLGRVMSDECLQQRAMTMYGEALRGLSTVMAAPNFVASDSLLAAVMCLGMAEVYSAPTQPAQDIGWASHNKGGCELLVSRGASILQSELGRGLLLRFRVTGVWTQLVYEPHRAILNSGSGTPTKQLYTAVGKRKPFPFADPQLRQISKAANQNYYDSLIDAMVDIPGLLHDLDTLRQGVFISKDDLQDILARSKATTAGLGAWLVEFLAENRSAYHCVCVDRPRPRPHPRGDRAYDDVDLFPHAGAFRFQNLLAAQAVTHFWAALVVLARCVAACQALSRGSADMDLEREVDEEEAIVTDPRVLGCCFADMICSTAGYFTARERGMSGPIILLFPLWIAKDMYANMHDDMARRKEAFCLEVFSGLAARGMKISDALMSLSTKTP</sequence>
<feature type="domain" description="Zn(2)-C6 fungal-type" evidence="2">
    <location>
        <begin position="10"/>
        <end position="38"/>
    </location>
</feature>
<organism evidence="3 4">
    <name type="scientific">Canariomyces notabilis</name>
    <dbReference type="NCBI Taxonomy" id="2074819"/>
    <lineage>
        <taxon>Eukaryota</taxon>
        <taxon>Fungi</taxon>
        <taxon>Dikarya</taxon>
        <taxon>Ascomycota</taxon>
        <taxon>Pezizomycotina</taxon>
        <taxon>Sordariomycetes</taxon>
        <taxon>Sordariomycetidae</taxon>
        <taxon>Sordariales</taxon>
        <taxon>Chaetomiaceae</taxon>
        <taxon>Canariomyces</taxon>
    </lineage>
</organism>
<accession>A0AAN6YSI3</accession>
<dbReference type="GO" id="GO:0008270">
    <property type="term" value="F:zinc ion binding"/>
    <property type="evidence" value="ECO:0007669"/>
    <property type="project" value="InterPro"/>
</dbReference>
<dbReference type="InterPro" id="IPR053178">
    <property type="entry name" value="Osmoadaptation_assoc"/>
</dbReference>
<dbReference type="CDD" id="cd00067">
    <property type="entry name" value="GAL4"/>
    <property type="match status" value="1"/>
</dbReference>
<dbReference type="PROSITE" id="PS50048">
    <property type="entry name" value="ZN2_CY6_FUNGAL_2"/>
    <property type="match status" value="1"/>
</dbReference>
<dbReference type="InterPro" id="IPR021858">
    <property type="entry name" value="Fun_TF"/>
</dbReference>
<dbReference type="Pfam" id="PF00172">
    <property type="entry name" value="Zn_clus"/>
    <property type="match status" value="1"/>
</dbReference>
<dbReference type="AlphaFoldDB" id="A0AAN6YSI3"/>
<dbReference type="Pfam" id="PF11951">
    <property type="entry name" value="Fungal_trans_2"/>
    <property type="match status" value="1"/>
</dbReference>
<dbReference type="PROSITE" id="PS00463">
    <property type="entry name" value="ZN2_CY6_FUNGAL_1"/>
    <property type="match status" value="1"/>
</dbReference>
<comment type="caution">
    <text evidence="3">The sequence shown here is derived from an EMBL/GenBank/DDBJ whole genome shotgun (WGS) entry which is preliminary data.</text>
</comment>
<dbReference type="RefSeq" id="XP_064670450.1">
    <property type="nucleotide sequence ID" value="XM_064813049.1"/>
</dbReference>
<dbReference type="SUPFAM" id="SSF57701">
    <property type="entry name" value="Zn2/Cys6 DNA-binding domain"/>
    <property type="match status" value="1"/>
</dbReference>
<dbReference type="GO" id="GO:0000981">
    <property type="term" value="F:DNA-binding transcription factor activity, RNA polymerase II-specific"/>
    <property type="evidence" value="ECO:0007669"/>
    <property type="project" value="InterPro"/>
</dbReference>
<reference evidence="3" key="1">
    <citation type="journal article" date="2023" name="Mol. Phylogenet. Evol.">
        <title>Genome-scale phylogeny and comparative genomics of the fungal order Sordariales.</title>
        <authorList>
            <person name="Hensen N."/>
            <person name="Bonometti L."/>
            <person name="Westerberg I."/>
            <person name="Brannstrom I.O."/>
            <person name="Guillou S."/>
            <person name="Cros-Aarteil S."/>
            <person name="Calhoun S."/>
            <person name="Haridas S."/>
            <person name="Kuo A."/>
            <person name="Mondo S."/>
            <person name="Pangilinan J."/>
            <person name="Riley R."/>
            <person name="LaButti K."/>
            <person name="Andreopoulos B."/>
            <person name="Lipzen A."/>
            <person name="Chen C."/>
            <person name="Yan M."/>
            <person name="Daum C."/>
            <person name="Ng V."/>
            <person name="Clum A."/>
            <person name="Steindorff A."/>
            <person name="Ohm R.A."/>
            <person name="Martin F."/>
            <person name="Silar P."/>
            <person name="Natvig D.O."/>
            <person name="Lalanne C."/>
            <person name="Gautier V."/>
            <person name="Ament-Velasquez S.L."/>
            <person name="Kruys A."/>
            <person name="Hutchinson M.I."/>
            <person name="Powell A.J."/>
            <person name="Barry K."/>
            <person name="Miller A.N."/>
            <person name="Grigoriev I.V."/>
            <person name="Debuchy R."/>
            <person name="Gladieux P."/>
            <person name="Hiltunen Thoren M."/>
            <person name="Johannesson H."/>
        </authorList>
    </citation>
    <scope>NUCLEOTIDE SEQUENCE</scope>
    <source>
        <strain evidence="3">CBS 508.74</strain>
    </source>
</reference>
<dbReference type="PANTHER" id="PTHR38111:SF2">
    <property type="entry name" value="FINGER DOMAIN PROTEIN, PUTATIVE (AFU_ORTHOLOGUE AFUA_1G01560)-RELATED"/>
    <property type="match status" value="1"/>
</dbReference>
<protein>
    <recommendedName>
        <fullName evidence="2">Zn(2)-C6 fungal-type domain-containing protein</fullName>
    </recommendedName>
</protein>
<dbReference type="GeneID" id="89937174"/>
<reference evidence="3" key="2">
    <citation type="submission" date="2023-05" db="EMBL/GenBank/DDBJ databases">
        <authorList>
            <consortium name="Lawrence Berkeley National Laboratory"/>
            <person name="Steindorff A."/>
            <person name="Hensen N."/>
            <person name="Bonometti L."/>
            <person name="Westerberg I."/>
            <person name="Brannstrom I.O."/>
            <person name="Guillou S."/>
            <person name="Cros-Aarteil S."/>
            <person name="Calhoun S."/>
            <person name="Haridas S."/>
            <person name="Kuo A."/>
            <person name="Mondo S."/>
            <person name="Pangilinan J."/>
            <person name="Riley R."/>
            <person name="Labutti K."/>
            <person name="Andreopoulos B."/>
            <person name="Lipzen A."/>
            <person name="Chen C."/>
            <person name="Yanf M."/>
            <person name="Daum C."/>
            <person name="Ng V."/>
            <person name="Clum A."/>
            <person name="Ohm R."/>
            <person name="Martin F."/>
            <person name="Silar P."/>
            <person name="Natvig D."/>
            <person name="Lalanne C."/>
            <person name="Gautier V."/>
            <person name="Ament-Velasquez S.L."/>
            <person name="Kruys A."/>
            <person name="Hutchinson M.I."/>
            <person name="Powell A.J."/>
            <person name="Barry K."/>
            <person name="Miller A.N."/>
            <person name="Grigoriev I.V."/>
            <person name="Debuchy R."/>
            <person name="Gladieux P."/>
            <person name="Thoren M.H."/>
            <person name="Johannesson H."/>
        </authorList>
    </citation>
    <scope>NUCLEOTIDE SEQUENCE</scope>
    <source>
        <strain evidence="3">CBS 508.74</strain>
    </source>
</reference>
<evidence type="ECO:0000256" key="1">
    <source>
        <dbReference type="ARBA" id="ARBA00023242"/>
    </source>
</evidence>
<evidence type="ECO:0000313" key="3">
    <source>
        <dbReference type="EMBL" id="KAK4112880.1"/>
    </source>
</evidence>
<dbReference type="Proteomes" id="UP001302812">
    <property type="component" value="Unassembled WGS sequence"/>
</dbReference>
<dbReference type="Gene3D" id="4.10.240.10">
    <property type="entry name" value="Zn(2)-C6 fungal-type DNA-binding domain"/>
    <property type="match status" value="1"/>
</dbReference>
<keyword evidence="4" id="KW-1185">Reference proteome</keyword>
<evidence type="ECO:0000259" key="2">
    <source>
        <dbReference type="PROSITE" id="PS50048"/>
    </source>
</evidence>
<proteinExistence type="predicted"/>
<evidence type="ECO:0000313" key="4">
    <source>
        <dbReference type="Proteomes" id="UP001302812"/>
    </source>
</evidence>